<dbReference type="Pfam" id="PF05685">
    <property type="entry name" value="Uma2"/>
    <property type="match status" value="1"/>
</dbReference>
<name>A0AB37UFF5_9CYAN</name>
<evidence type="ECO:0000313" key="2">
    <source>
        <dbReference type="EMBL" id="RUT09434.1"/>
    </source>
</evidence>
<dbReference type="CDD" id="cd06260">
    <property type="entry name" value="DUF820-like"/>
    <property type="match status" value="1"/>
</dbReference>
<evidence type="ECO:0000313" key="3">
    <source>
        <dbReference type="Proteomes" id="UP000282574"/>
    </source>
</evidence>
<dbReference type="InterPro" id="IPR012296">
    <property type="entry name" value="Nuclease_put_TT1808"/>
</dbReference>
<proteinExistence type="predicted"/>
<dbReference type="InterPro" id="IPR008538">
    <property type="entry name" value="Uma2"/>
</dbReference>
<accession>A0AB37UFF5</accession>
<dbReference type="SUPFAM" id="SSF52980">
    <property type="entry name" value="Restriction endonuclease-like"/>
    <property type="match status" value="1"/>
</dbReference>
<feature type="domain" description="Putative restriction endonuclease" evidence="1">
    <location>
        <begin position="27"/>
        <end position="184"/>
    </location>
</feature>
<reference evidence="2 3" key="1">
    <citation type="journal article" date="2019" name="Genome Biol. Evol.">
        <title>Day and night: Metabolic profiles and evolutionary relationships of six axenic non-marine cyanobacteria.</title>
        <authorList>
            <person name="Will S.E."/>
            <person name="Henke P."/>
            <person name="Boedeker C."/>
            <person name="Huang S."/>
            <person name="Brinkmann H."/>
            <person name="Rohde M."/>
            <person name="Jarek M."/>
            <person name="Friedl T."/>
            <person name="Seufert S."/>
            <person name="Schumacher M."/>
            <person name="Overmann J."/>
            <person name="Neumann-Schaal M."/>
            <person name="Petersen J."/>
        </authorList>
    </citation>
    <scope>NUCLEOTIDE SEQUENCE [LARGE SCALE GENOMIC DNA]</scope>
    <source>
        <strain evidence="2 3">SAG 39.79</strain>
    </source>
</reference>
<dbReference type="PANTHER" id="PTHR47152:SF4">
    <property type="entry name" value="SLR0445 PROTEIN"/>
    <property type="match status" value="1"/>
</dbReference>
<comment type="caution">
    <text evidence="2">The sequence shown here is derived from an EMBL/GenBank/DDBJ whole genome shotgun (WGS) entry which is preliminary data.</text>
</comment>
<sequence length="215" mass="24666">MVLLNDLTQRLQADDPEEKRIVTGVSWQHYEALVADLGDNSGYRVAYLDGVLEIVSPSRRHEKGKSRIGGLLELFFLETDTEYFPTGSTTFRKEESQAGGEPDESYCIGTEKDFPDLAIEVVVTGGGINKLELYQRLNVREVWFWQNENFFLYHLREETPSQFQQTFGYERIDRSEILPSLDINLLAECLTNSNPLAAAKDFRQRLRSQFSKNSI</sequence>
<dbReference type="EMBL" id="RSCK01000046">
    <property type="protein sequence ID" value="RUT09434.1"/>
    <property type="molecule type" value="Genomic_DNA"/>
</dbReference>
<protein>
    <recommendedName>
        <fullName evidence="1">Putative restriction endonuclease domain-containing protein</fullName>
    </recommendedName>
</protein>
<dbReference type="PANTHER" id="PTHR47152">
    <property type="entry name" value="SLR2084 PROTEIN-RELATED"/>
    <property type="match status" value="1"/>
</dbReference>
<organism evidence="2 3">
    <name type="scientific">Chroococcidiopsis cubana SAG 39.79</name>
    <dbReference type="NCBI Taxonomy" id="388085"/>
    <lineage>
        <taxon>Bacteria</taxon>
        <taxon>Bacillati</taxon>
        <taxon>Cyanobacteriota</taxon>
        <taxon>Cyanophyceae</taxon>
        <taxon>Chroococcidiopsidales</taxon>
        <taxon>Chroococcidiopsidaceae</taxon>
        <taxon>Chroococcidiopsis</taxon>
    </lineage>
</organism>
<dbReference type="AlphaFoldDB" id="A0AB37UFF5"/>
<dbReference type="InterPro" id="IPR011335">
    <property type="entry name" value="Restrct_endonuc-II-like"/>
</dbReference>
<dbReference type="Gene3D" id="3.90.1570.10">
    <property type="entry name" value="tt1808, chain A"/>
    <property type="match status" value="1"/>
</dbReference>
<keyword evidence="3" id="KW-1185">Reference proteome</keyword>
<evidence type="ECO:0000259" key="1">
    <source>
        <dbReference type="Pfam" id="PF05685"/>
    </source>
</evidence>
<gene>
    <name evidence="2" type="ORF">DSM107010_44670</name>
</gene>
<dbReference type="Proteomes" id="UP000282574">
    <property type="component" value="Unassembled WGS sequence"/>
</dbReference>
<dbReference type="RefSeq" id="WP_106166612.1">
    <property type="nucleotide sequence ID" value="NZ_RSCK01000046.1"/>
</dbReference>